<organism evidence="2 3">
    <name type="scientific">Culex pipiens pipiens</name>
    <name type="common">Northern house mosquito</name>
    <dbReference type="NCBI Taxonomy" id="38569"/>
    <lineage>
        <taxon>Eukaryota</taxon>
        <taxon>Metazoa</taxon>
        <taxon>Ecdysozoa</taxon>
        <taxon>Arthropoda</taxon>
        <taxon>Hexapoda</taxon>
        <taxon>Insecta</taxon>
        <taxon>Pterygota</taxon>
        <taxon>Neoptera</taxon>
        <taxon>Endopterygota</taxon>
        <taxon>Diptera</taxon>
        <taxon>Nematocera</taxon>
        <taxon>Culicoidea</taxon>
        <taxon>Culicidae</taxon>
        <taxon>Culicinae</taxon>
        <taxon>Culicini</taxon>
        <taxon>Culex</taxon>
        <taxon>Culex</taxon>
    </lineage>
</organism>
<reference evidence="2 3" key="1">
    <citation type="submission" date="2024-05" db="EMBL/GenBank/DDBJ databases">
        <title>Culex pipiens pipiens assembly and annotation.</title>
        <authorList>
            <person name="Alout H."/>
            <person name="Durand T."/>
        </authorList>
    </citation>
    <scope>NUCLEOTIDE SEQUENCE [LARGE SCALE GENOMIC DNA]</scope>
    <source>
        <strain evidence="2">HA-2024</strain>
        <tissue evidence="2">Whole body</tissue>
    </source>
</reference>
<feature type="chain" id="PRO_5044845459" evidence="1">
    <location>
        <begin position="20"/>
        <end position="75"/>
    </location>
</feature>
<dbReference type="Proteomes" id="UP001562425">
    <property type="component" value="Unassembled WGS sequence"/>
</dbReference>
<dbReference type="AlphaFoldDB" id="A0ABD1DPK3"/>
<gene>
    <name evidence="2" type="ORF">pipiens_006607</name>
</gene>
<dbReference type="EMBL" id="JBEHCU010004866">
    <property type="protein sequence ID" value="KAL1401428.1"/>
    <property type="molecule type" value="Genomic_DNA"/>
</dbReference>
<feature type="signal peptide" evidence="1">
    <location>
        <begin position="1"/>
        <end position="19"/>
    </location>
</feature>
<keyword evidence="1" id="KW-0732">Signal</keyword>
<evidence type="ECO:0000313" key="2">
    <source>
        <dbReference type="EMBL" id="KAL1401428.1"/>
    </source>
</evidence>
<accession>A0ABD1DPK3</accession>
<proteinExistence type="predicted"/>
<evidence type="ECO:0000256" key="1">
    <source>
        <dbReference type="SAM" id="SignalP"/>
    </source>
</evidence>
<sequence>MKLALILACLMAVVAAAAAGDTQPVEAGANPQVAHAFWRGENCHFGKVKTNRYRVLPVSVPLRSLRIVNPVFGCI</sequence>
<protein>
    <submittedName>
        <fullName evidence="2">Uncharacterized protein</fullName>
    </submittedName>
</protein>
<name>A0ABD1DPK3_CULPP</name>
<comment type="caution">
    <text evidence="2">The sequence shown here is derived from an EMBL/GenBank/DDBJ whole genome shotgun (WGS) entry which is preliminary data.</text>
</comment>
<keyword evidence="3" id="KW-1185">Reference proteome</keyword>
<evidence type="ECO:0000313" key="3">
    <source>
        <dbReference type="Proteomes" id="UP001562425"/>
    </source>
</evidence>